<dbReference type="FunFam" id="3.30.1490.100:FF:000004">
    <property type="entry name" value="DNA polymerase IV"/>
    <property type="match status" value="1"/>
</dbReference>
<evidence type="ECO:0000256" key="11">
    <source>
        <dbReference type="ARBA" id="ARBA00022723"/>
    </source>
</evidence>
<evidence type="ECO:0000256" key="6">
    <source>
        <dbReference type="ARBA" id="ARBA00022457"/>
    </source>
</evidence>
<accession>A0A0F9YJ43</accession>
<dbReference type="Pfam" id="PF21999">
    <property type="entry name" value="IMS_HHH_1"/>
    <property type="match status" value="1"/>
</dbReference>
<evidence type="ECO:0000256" key="8">
    <source>
        <dbReference type="ARBA" id="ARBA00022679"/>
    </source>
</evidence>
<dbReference type="NCBIfam" id="NF002677">
    <property type="entry name" value="PRK02406.1"/>
    <property type="match status" value="1"/>
</dbReference>
<dbReference type="SUPFAM" id="SSF100879">
    <property type="entry name" value="Lesion bypass DNA polymerase (Y-family), little finger domain"/>
    <property type="match status" value="1"/>
</dbReference>
<dbReference type="EC" id="2.7.7.7" evidence="5"/>
<dbReference type="Pfam" id="PF00817">
    <property type="entry name" value="IMS"/>
    <property type="match status" value="1"/>
</dbReference>
<evidence type="ECO:0000256" key="3">
    <source>
        <dbReference type="ARBA" id="ARBA00010945"/>
    </source>
</evidence>
<keyword evidence="12" id="KW-0227">DNA damage</keyword>
<evidence type="ECO:0000259" key="19">
    <source>
        <dbReference type="PROSITE" id="PS50173"/>
    </source>
</evidence>
<dbReference type="NCBIfam" id="NF002751">
    <property type="entry name" value="PRK02794.1"/>
    <property type="match status" value="1"/>
</dbReference>
<comment type="subcellular location">
    <subcellularLocation>
        <location evidence="2">Cytoplasm</location>
    </subcellularLocation>
</comment>
<dbReference type="GO" id="GO:0003887">
    <property type="term" value="F:DNA-directed DNA polymerase activity"/>
    <property type="evidence" value="ECO:0007669"/>
    <property type="project" value="UniProtKB-KW"/>
</dbReference>
<name>A0A0F9YJ43_9ZZZZ</name>
<dbReference type="PROSITE" id="PS50173">
    <property type="entry name" value="UMUC"/>
    <property type="match status" value="1"/>
</dbReference>
<comment type="similarity">
    <text evidence="3">Belongs to the DNA polymerase type-Y family.</text>
</comment>
<dbReference type="GO" id="GO:0046872">
    <property type="term" value="F:metal ion binding"/>
    <property type="evidence" value="ECO:0007669"/>
    <property type="project" value="UniProtKB-KW"/>
</dbReference>
<keyword evidence="8" id="KW-0808">Transferase</keyword>
<dbReference type="EMBL" id="LAZR01000022">
    <property type="protein sequence ID" value="KKO04559.1"/>
    <property type="molecule type" value="Genomic_DNA"/>
</dbReference>
<keyword evidence="14" id="KW-0239">DNA-directed DNA polymerase</keyword>
<keyword evidence="11" id="KW-0479">Metal-binding</keyword>
<evidence type="ECO:0000256" key="17">
    <source>
        <dbReference type="ARBA" id="ARBA00049244"/>
    </source>
</evidence>
<keyword evidence="13" id="KW-0460">Magnesium</keyword>
<evidence type="ECO:0000256" key="5">
    <source>
        <dbReference type="ARBA" id="ARBA00012417"/>
    </source>
</evidence>
<dbReference type="AlphaFoldDB" id="A0A0F9YJ43"/>
<keyword evidence="7" id="KW-0963">Cytoplasm</keyword>
<evidence type="ECO:0000256" key="9">
    <source>
        <dbReference type="ARBA" id="ARBA00022695"/>
    </source>
</evidence>
<dbReference type="HAMAP" id="MF_01113">
    <property type="entry name" value="DNApol_IV"/>
    <property type="match status" value="1"/>
</dbReference>
<comment type="catalytic activity">
    <reaction evidence="17">
        <text>DNA(n) + a 2'-deoxyribonucleoside 5'-triphosphate = DNA(n+1) + diphosphate</text>
        <dbReference type="Rhea" id="RHEA:22508"/>
        <dbReference type="Rhea" id="RHEA-COMP:17339"/>
        <dbReference type="Rhea" id="RHEA-COMP:17340"/>
        <dbReference type="ChEBI" id="CHEBI:33019"/>
        <dbReference type="ChEBI" id="CHEBI:61560"/>
        <dbReference type="ChEBI" id="CHEBI:173112"/>
        <dbReference type="EC" id="2.7.7.7"/>
    </reaction>
</comment>
<dbReference type="InterPro" id="IPR043502">
    <property type="entry name" value="DNA/RNA_pol_sf"/>
</dbReference>
<evidence type="ECO:0000256" key="4">
    <source>
        <dbReference type="ARBA" id="ARBA00011245"/>
    </source>
</evidence>
<comment type="caution">
    <text evidence="20">The sequence shown here is derived from an EMBL/GenBank/DDBJ whole genome shotgun (WGS) entry which is preliminary data.</text>
</comment>
<dbReference type="GO" id="GO:0005829">
    <property type="term" value="C:cytosol"/>
    <property type="evidence" value="ECO:0007669"/>
    <property type="project" value="TreeGrafter"/>
</dbReference>
<dbReference type="PANTHER" id="PTHR11076:SF33">
    <property type="entry name" value="DNA POLYMERASE KAPPA"/>
    <property type="match status" value="1"/>
</dbReference>
<protein>
    <recommendedName>
        <fullName evidence="5">DNA-directed DNA polymerase</fullName>
        <ecNumber evidence="5">2.7.7.7</ecNumber>
    </recommendedName>
</protein>
<feature type="domain" description="UmuC" evidence="19">
    <location>
        <begin position="43"/>
        <end position="223"/>
    </location>
</feature>
<dbReference type="PANTHER" id="PTHR11076">
    <property type="entry name" value="DNA REPAIR POLYMERASE UMUC / TRANSFERASE FAMILY MEMBER"/>
    <property type="match status" value="1"/>
</dbReference>
<evidence type="ECO:0000256" key="13">
    <source>
        <dbReference type="ARBA" id="ARBA00022842"/>
    </source>
</evidence>
<dbReference type="GO" id="GO:0006281">
    <property type="term" value="P:DNA repair"/>
    <property type="evidence" value="ECO:0007669"/>
    <property type="project" value="UniProtKB-KW"/>
</dbReference>
<keyword evidence="16" id="KW-0234">DNA repair</keyword>
<dbReference type="CDD" id="cd03586">
    <property type="entry name" value="PolY_Pol_IV_kappa"/>
    <property type="match status" value="1"/>
</dbReference>
<dbReference type="Gene3D" id="1.10.150.20">
    <property type="entry name" value="5' to 3' exonuclease, C-terminal subdomain"/>
    <property type="match status" value="1"/>
</dbReference>
<dbReference type="Pfam" id="PF11799">
    <property type="entry name" value="IMS_C"/>
    <property type="match status" value="1"/>
</dbReference>
<evidence type="ECO:0000256" key="16">
    <source>
        <dbReference type="ARBA" id="ARBA00023204"/>
    </source>
</evidence>
<keyword evidence="10" id="KW-0235">DNA replication</keyword>
<gene>
    <name evidence="20" type="ORF">LCGC14_0083860</name>
</gene>
<evidence type="ECO:0000256" key="14">
    <source>
        <dbReference type="ARBA" id="ARBA00022932"/>
    </source>
</evidence>
<evidence type="ECO:0000256" key="10">
    <source>
        <dbReference type="ARBA" id="ARBA00022705"/>
    </source>
</evidence>
<evidence type="ECO:0000256" key="15">
    <source>
        <dbReference type="ARBA" id="ARBA00023125"/>
    </source>
</evidence>
<dbReference type="Gene3D" id="3.30.1490.100">
    <property type="entry name" value="DNA polymerase, Y-family, little finger domain"/>
    <property type="match status" value="1"/>
</dbReference>
<dbReference type="GO" id="GO:0003684">
    <property type="term" value="F:damaged DNA binding"/>
    <property type="evidence" value="ECO:0007669"/>
    <property type="project" value="InterPro"/>
</dbReference>
<dbReference type="GO" id="GO:0042276">
    <property type="term" value="P:error-prone translesion synthesis"/>
    <property type="evidence" value="ECO:0007669"/>
    <property type="project" value="TreeGrafter"/>
</dbReference>
<keyword evidence="15" id="KW-0238">DNA-binding</keyword>
<dbReference type="Gene3D" id="3.30.70.270">
    <property type="match status" value="1"/>
</dbReference>
<dbReference type="InterPro" id="IPR022880">
    <property type="entry name" value="DNApol_IV"/>
</dbReference>
<dbReference type="Gene3D" id="3.40.1170.60">
    <property type="match status" value="1"/>
</dbReference>
<dbReference type="SUPFAM" id="SSF56672">
    <property type="entry name" value="DNA/RNA polymerases"/>
    <property type="match status" value="1"/>
</dbReference>
<keyword evidence="6" id="KW-0515">Mutator protein</keyword>
<dbReference type="GO" id="GO:0006260">
    <property type="term" value="P:DNA replication"/>
    <property type="evidence" value="ECO:0007669"/>
    <property type="project" value="UniProtKB-KW"/>
</dbReference>
<dbReference type="InterPro" id="IPR053848">
    <property type="entry name" value="IMS_HHH_1"/>
</dbReference>
<keyword evidence="9" id="KW-0548">Nucleotidyltransferase</keyword>
<organism evidence="20">
    <name type="scientific">marine sediment metagenome</name>
    <dbReference type="NCBI Taxonomy" id="412755"/>
    <lineage>
        <taxon>unclassified sequences</taxon>
        <taxon>metagenomes</taxon>
        <taxon>ecological metagenomes</taxon>
    </lineage>
</organism>
<evidence type="ECO:0000256" key="12">
    <source>
        <dbReference type="ARBA" id="ARBA00022763"/>
    </source>
</evidence>
<feature type="region of interest" description="Disordered" evidence="18">
    <location>
        <begin position="423"/>
        <end position="466"/>
    </location>
</feature>
<dbReference type="InterPro" id="IPR001126">
    <property type="entry name" value="UmuC"/>
</dbReference>
<sequence length="466" mass="51364">MSIPPHLRFCRDCLARDATAGARCRACGSPRVVGHGELAELAIAHIDCDAFYAAVEKRDRPELRQQPVIIGGGHRGVVATACYIARIHGVRSAMPTFKALKLCPDAVVLRPNMAKYAEVGRAVRDMMLAITPLVEPLSIDEAFLDLSGTERLHGQPPAMTLARLVQDVERELGISVSVGLSHNKFLAKIASDLEKPRGFSVIGRAETLAFLRDKPISMIWGVGEAMDRSLRREGLTTIGQLQTMDEADLMKRYGRMGQRLFGLSRGIDIRRVDPRGDMKSISAETTFHQDLSTRDQLVPVLRALSEKVARRLKATELSASTIVLKMKSADFRTRTRNRKLHDPTRLADRIFETGLALIEKEIDGTRFRLLGIGCADFRPAALADPHDLVDLGAAKRAKAEAALDRLRDRFGQGAIETGYTFRQAAASEVPHPARRHENTPATQESKNGSRQDTRPPPAGDLPVKRL</sequence>
<evidence type="ECO:0000313" key="20">
    <source>
        <dbReference type="EMBL" id="KKO04559.1"/>
    </source>
</evidence>
<dbReference type="InterPro" id="IPR017961">
    <property type="entry name" value="DNA_pol_Y-fam_little_finger"/>
</dbReference>
<comment type="cofactor">
    <cofactor evidence="1">
        <name>Mg(2+)</name>
        <dbReference type="ChEBI" id="CHEBI:18420"/>
    </cofactor>
</comment>
<evidence type="ECO:0000256" key="7">
    <source>
        <dbReference type="ARBA" id="ARBA00022490"/>
    </source>
</evidence>
<evidence type="ECO:0000256" key="2">
    <source>
        <dbReference type="ARBA" id="ARBA00004496"/>
    </source>
</evidence>
<evidence type="ECO:0000256" key="18">
    <source>
        <dbReference type="SAM" id="MobiDB-lite"/>
    </source>
</evidence>
<comment type="subunit">
    <text evidence="4">Monomer.</text>
</comment>
<dbReference type="GO" id="GO:0009432">
    <property type="term" value="P:SOS response"/>
    <property type="evidence" value="ECO:0007669"/>
    <property type="project" value="TreeGrafter"/>
</dbReference>
<dbReference type="InterPro" id="IPR036775">
    <property type="entry name" value="DNA_pol_Y-fam_lit_finger_sf"/>
</dbReference>
<dbReference type="InterPro" id="IPR050116">
    <property type="entry name" value="DNA_polymerase-Y"/>
</dbReference>
<dbReference type="InterPro" id="IPR043128">
    <property type="entry name" value="Rev_trsase/Diguanyl_cyclase"/>
</dbReference>
<reference evidence="20" key="1">
    <citation type="journal article" date="2015" name="Nature">
        <title>Complex archaea that bridge the gap between prokaryotes and eukaryotes.</title>
        <authorList>
            <person name="Spang A."/>
            <person name="Saw J.H."/>
            <person name="Jorgensen S.L."/>
            <person name="Zaremba-Niedzwiedzka K."/>
            <person name="Martijn J."/>
            <person name="Lind A.E."/>
            <person name="van Eijk R."/>
            <person name="Schleper C."/>
            <person name="Guy L."/>
            <person name="Ettema T.J."/>
        </authorList>
    </citation>
    <scope>NUCLEOTIDE SEQUENCE</scope>
</reference>
<dbReference type="FunFam" id="3.40.1170.60:FF:000001">
    <property type="entry name" value="DNA polymerase IV"/>
    <property type="match status" value="1"/>
</dbReference>
<proteinExistence type="inferred from homology"/>
<evidence type="ECO:0000256" key="1">
    <source>
        <dbReference type="ARBA" id="ARBA00001946"/>
    </source>
</evidence>